<organism evidence="1 2">
    <name type="scientific">Rhodopirellula halodulae</name>
    <dbReference type="NCBI Taxonomy" id="2894198"/>
    <lineage>
        <taxon>Bacteria</taxon>
        <taxon>Pseudomonadati</taxon>
        <taxon>Planctomycetota</taxon>
        <taxon>Planctomycetia</taxon>
        <taxon>Pirellulales</taxon>
        <taxon>Pirellulaceae</taxon>
        <taxon>Rhodopirellula</taxon>
    </lineage>
</organism>
<evidence type="ECO:0000313" key="2">
    <source>
        <dbReference type="Proteomes" id="UP001430306"/>
    </source>
</evidence>
<accession>A0ABS8NHL3</accession>
<name>A0ABS8NHL3_9BACT</name>
<sequence>MTHCFYSPLLGEMICDNRPPESVSQDIAAGESLQTLAEKLDGICKRISDQIDAADRAIDVADRAIRRAHQLGLYHHQFEIGPVAISRLYGPDGPPECIELTQPAVTTEFGCVVAVVWSSDDYQEWRDSDEPYDMVAERCVPLRDCGAAVRVRLVREVPELLRSLLRGVEQSRILM</sequence>
<evidence type="ECO:0000313" key="1">
    <source>
        <dbReference type="EMBL" id="MCC9643035.1"/>
    </source>
</evidence>
<keyword evidence="2" id="KW-1185">Reference proteome</keyword>
<dbReference type="RefSeq" id="WP_230273948.1">
    <property type="nucleotide sequence ID" value="NZ_JAJKFW010000022.1"/>
</dbReference>
<protein>
    <recommendedName>
        <fullName evidence="3">GAF domain-containing protein</fullName>
    </recommendedName>
</protein>
<proteinExistence type="predicted"/>
<evidence type="ECO:0008006" key="3">
    <source>
        <dbReference type="Google" id="ProtNLM"/>
    </source>
</evidence>
<comment type="caution">
    <text evidence="1">The sequence shown here is derived from an EMBL/GenBank/DDBJ whole genome shotgun (WGS) entry which is preliminary data.</text>
</comment>
<gene>
    <name evidence="1" type="ORF">LOC71_12180</name>
</gene>
<dbReference type="EMBL" id="JAJKFW010000022">
    <property type="protein sequence ID" value="MCC9643035.1"/>
    <property type="molecule type" value="Genomic_DNA"/>
</dbReference>
<reference evidence="1" key="1">
    <citation type="submission" date="2021-11" db="EMBL/GenBank/DDBJ databases">
        <title>Genome sequence.</title>
        <authorList>
            <person name="Sun Q."/>
        </authorList>
    </citation>
    <scope>NUCLEOTIDE SEQUENCE</scope>
    <source>
        <strain evidence="1">JC740</strain>
    </source>
</reference>
<dbReference type="Proteomes" id="UP001430306">
    <property type="component" value="Unassembled WGS sequence"/>
</dbReference>